<proteinExistence type="inferred from homology"/>
<dbReference type="GO" id="GO:0019239">
    <property type="term" value="F:deaminase activity"/>
    <property type="evidence" value="ECO:0007669"/>
    <property type="project" value="TreeGrafter"/>
</dbReference>
<dbReference type="FunFam" id="3.30.1330.40:FF:000001">
    <property type="entry name" value="L-PSP family endoribonuclease"/>
    <property type="match status" value="1"/>
</dbReference>
<accession>A0A1J5TQZ0</accession>
<dbReference type="EMBL" id="MIYU01000019">
    <property type="protein sequence ID" value="OIR14406.1"/>
    <property type="molecule type" value="Genomic_DNA"/>
</dbReference>
<reference evidence="2 3" key="1">
    <citation type="submission" date="2016-08" db="EMBL/GenBank/DDBJ databases">
        <title>New Insights into Marine Group III Euryarchaeota, from dark to light.</title>
        <authorList>
            <person name="Haro-Moreno J.M."/>
            <person name="Rodriguez-Valera F."/>
            <person name="Lopez-Garcia P."/>
            <person name="Moreira D."/>
            <person name="Martin-Cuadrado A.B."/>
        </authorList>
    </citation>
    <scope>NUCLEOTIDE SEQUENCE [LARGE SCALE GENOMIC DNA]</scope>
    <source>
        <strain evidence="2">CG-Bathy1</strain>
    </source>
</reference>
<evidence type="ECO:0000313" key="3">
    <source>
        <dbReference type="Proteomes" id="UP000183815"/>
    </source>
</evidence>
<protein>
    <submittedName>
        <fullName evidence="2">Reactive intermediate/imine deaminase</fullName>
    </submittedName>
</protein>
<dbReference type="PROSITE" id="PS01094">
    <property type="entry name" value="UPF0076"/>
    <property type="match status" value="1"/>
</dbReference>
<name>A0A1J5TQZ0_9ARCH</name>
<gene>
    <name evidence="2" type="ORF">BEU04_02985</name>
</gene>
<dbReference type="GO" id="GO:0005829">
    <property type="term" value="C:cytosol"/>
    <property type="evidence" value="ECO:0007669"/>
    <property type="project" value="TreeGrafter"/>
</dbReference>
<organism evidence="2 3">
    <name type="scientific">Marine Group III euryarchaeote CG-Bathy1</name>
    <dbReference type="NCBI Taxonomy" id="1889001"/>
    <lineage>
        <taxon>Archaea</taxon>
        <taxon>Methanobacteriati</taxon>
        <taxon>Thermoplasmatota</taxon>
        <taxon>Thermoplasmata</taxon>
        <taxon>Candidatus Thermoprofundales</taxon>
    </lineage>
</organism>
<comment type="caution">
    <text evidence="2">The sequence shown here is derived from an EMBL/GenBank/DDBJ whole genome shotgun (WGS) entry which is preliminary data.</text>
</comment>
<evidence type="ECO:0000313" key="2">
    <source>
        <dbReference type="EMBL" id="OIR14406.1"/>
    </source>
</evidence>
<dbReference type="AlphaFoldDB" id="A0A1J5TQZ0"/>
<dbReference type="CDD" id="cd00448">
    <property type="entry name" value="YjgF_YER057c_UK114_family"/>
    <property type="match status" value="1"/>
</dbReference>
<dbReference type="InterPro" id="IPR019897">
    <property type="entry name" value="RidA_CS"/>
</dbReference>
<dbReference type="Gene3D" id="3.30.1330.40">
    <property type="entry name" value="RutC-like"/>
    <property type="match status" value="1"/>
</dbReference>
<dbReference type="InterPro" id="IPR006175">
    <property type="entry name" value="YjgF/YER057c/UK114"/>
</dbReference>
<sequence length="126" mass="13468">MKEIITSSNAPPPVGPYSQGVALGGFIFLSGQVGRKTDTTELEIGVTAQTRQAILNMQAVLAEKNLTLANVVKTSVFLADMNDFAEMNAVYAEFFDEDTAPARSTIEVARLPLDASMEIDAIASLD</sequence>
<dbReference type="InterPro" id="IPR035959">
    <property type="entry name" value="RutC-like_sf"/>
</dbReference>
<dbReference type="PANTHER" id="PTHR11803">
    <property type="entry name" value="2-IMINOBUTANOATE/2-IMINOPROPANOATE DEAMINASE RIDA"/>
    <property type="match status" value="1"/>
</dbReference>
<dbReference type="SUPFAM" id="SSF55298">
    <property type="entry name" value="YjgF-like"/>
    <property type="match status" value="1"/>
</dbReference>
<dbReference type="Proteomes" id="UP000183815">
    <property type="component" value="Unassembled WGS sequence"/>
</dbReference>
<dbReference type="InterPro" id="IPR006056">
    <property type="entry name" value="RidA"/>
</dbReference>
<dbReference type="NCBIfam" id="TIGR00004">
    <property type="entry name" value="Rid family detoxifying hydrolase"/>
    <property type="match status" value="1"/>
</dbReference>
<evidence type="ECO:0000256" key="1">
    <source>
        <dbReference type="ARBA" id="ARBA00010552"/>
    </source>
</evidence>
<dbReference type="Pfam" id="PF01042">
    <property type="entry name" value="Ribonuc_L-PSP"/>
    <property type="match status" value="1"/>
</dbReference>
<comment type="similarity">
    <text evidence="1">Belongs to the RutC family.</text>
</comment>
<dbReference type="PANTHER" id="PTHR11803:SF39">
    <property type="entry name" value="2-IMINOBUTANOATE_2-IMINOPROPANOATE DEAMINASE"/>
    <property type="match status" value="1"/>
</dbReference>